<dbReference type="Proteomes" id="UP000028411">
    <property type="component" value="Unassembled WGS sequence"/>
</dbReference>
<dbReference type="eggNOG" id="COG1729">
    <property type="taxonomic scope" value="Bacteria"/>
</dbReference>
<gene>
    <name evidence="1" type="ORF">BV95_03316</name>
</gene>
<sequence>MMKDNGRLDRIISRGVSLRREHPVATLLGALALSTIGLGSTLWACADSSCAPSWQLASAEYDCGGRAVISPGNDTRINMLWLMRSLAPDDRAQVGAVTDANNPQFGQSFMTWPGLRAALWPQTAGGRDDAGQAMPEAPGCEASSGGVPAFNAALDAETALPEPERAALRRFRLQAGCGEANWDDKTVSSKPGREYLSYLRAADAFYKADWPAARSGFASLTRARSRWVAETAIYMPIRIGLRAAMAQAVDEYGDFVGPDKVDRTAVAQAEAAIAAYLKAYPKGRYRASAEGLRRRVAWLGGDWAALTRSYETLLATTPGGDEAAADLAEEIDIKLLERSDASTIVGKQQNLPLLTAILDLKRMRQHSDGAAPLSASELATQQVHFRAHGDLYGLLQASRAYYAGEEPKTILALLPDAARQSRFTPLAFSRQTLRGMALSKLRDPNEVGFWRDLLGGASPLYQRPLVEMGLAVRWQRDGRLDQIFTPGSPITDSATRSILLQTVATPAILRASAGDAARPARERDLARFTLLYKDLIRGAFGDFAADLALVPVNAPADSGLWDFTQQDVIPVGLFRKGKWSDGFACPTLVQTAATLARNPANTKARLCLGDFYRLNGFDGFSLFRASDDKLALGNGPDGFPGRPQSRDDIYTRIIADRNAAAEDRAYALYRAVMCYAPSGYNSCGGPYRNYEEMEAAQAPQAERKAWFTELKQRYPDSRWAKALRYYW</sequence>
<comment type="caution">
    <text evidence="1">The sequence shown here is derived from an EMBL/GenBank/DDBJ whole genome shotgun (WGS) entry which is preliminary data.</text>
</comment>
<evidence type="ECO:0008006" key="3">
    <source>
        <dbReference type="Google" id="ProtNLM"/>
    </source>
</evidence>
<proteinExistence type="predicted"/>
<accession>A0A081RB49</accession>
<protein>
    <recommendedName>
        <fullName evidence="3">Outer membrane assembly lipoprotein YfiO</fullName>
    </recommendedName>
</protein>
<dbReference type="PATRIC" id="fig|46429.4.peg.3301"/>
<evidence type="ECO:0000313" key="1">
    <source>
        <dbReference type="EMBL" id="KEQ52422.1"/>
    </source>
</evidence>
<organism evidence="1 2">
    <name type="scientific">Sphingobium chlorophenolicum</name>
    <dbReference type="NCBI Taxonomy" id="46429"/>
    <lineage>
        <taxon>Bacteria</taxon>
        <taxon>Pseudomonadati</taxon>
        <taxon>Pseudomonadota</taxon>
        <taxon>Alphaproteobacteria</taxon>
        <taxon>Sphingomonadales</taxon>
        <taxon>Sphingomonadaceae</taxon>
        <taxon>Sphingobium</taxon>
    </lineage>
</organism>
<name>A0A081RB49_SPHCR</name>
<dbReference type="AlphaFoldDB" id="A0A081RB49"/>
<reference evidence="1 2" key="1">
    <citation type="submission" date="2014-02" db="EMBL/GenBank/DDBJ databases">
        <title>Whole genome sequence of Sphingobium chlorophenolicum NBRC 16172.</title>
        <authorList>
            <person name="Gan H.M."/>
            <person name="Gan H.Y."/>
            <person name="Chew T.H."/>
            <person name="Savka M.A."/>
        </authorList>
    </citation>
    <scope>NUCLEOTIDE SEQUENCE [LARGE SCALE GENOMIC DNA]</scope>
    <source>
        <strain evidence="1 2">NBRC 16172</strain>
    </source>
</reference>
<dbReference type="RefSeq" id="WP_051749821.1">
    <property type="nucleotide sequence ID" value="NZ_JFHR01000043.1"/>
</dbReference>
<dbReference type="OrthoDB" id="5583261at2"/>
<dbReference type="EMBL" id="JFHR01000043">
    <property type="protein sequence ID" value="KEQ52422.1"/>
    <property type="molecule type" value="Genomic_DNA"/>
</dbReference>
<evidence type="ECO:0000313" key="2">
    <source>
        <dbReference type="Proteomes" id="UP000028411"/>
    </source>
</evidence>